<dbReference type="PANTHER" id="PTHR43775">
    <property type="entry name" value="FATTY ACID SYNTHASE"/>
    <property type="match status" value="1"/>
</dbReference>
<feature type="active site" description="Proton donor; for dehydratase activity" evidence="4">
    <location>
        <position position="1562"/>
    </location>
</feature>
<dbReference type="PROSITE" id="PS52019">
    <property type="entry name" value="PKS_MFAS_DH"/>
    <property type="match status" value="1"/>
</dbReference>
<dbReference type="Proteomes" id="UP000027195">
    <property type="component" value="Unassembled WGS sequence"/>
</dbReference>
<dbReference type="InterPro" id="IPR001227">
    <property type="entry name" value="Ac_transferase_dom_sf"/>
</dbReference>
<keyword evidence="9" id="KW-1185">Reference proteome</keyword>
<dbReference type="InterPro" id="IPR032088">
    <property type="entry name" value="SAT"/>
</dbReference>
<feature type="domain" description="Carrier" evidence="5">
    <location>
        <begin position="1714"/>
        <end position="1789"/>
    </location>
</feature>
<dbReference type="Pfam" id="PF00698">
    <property type="entry name" value="Acyl_transf_1"/>
    <property type="match status" value="1"/>
</dbReference>
<gene>
    <name evidence="8" type="ORF">BOTBODRAFT_154206</name>
</gene>
<dbReference type="SUPFAM" id="SSF52151">
    <property type="entry name" value="FabD/lysophospholipase-like"/>
    <property type="match status" value="1"/>
</dbReference>
<dbReference type="PROSITE" id="PS50075">
    <property type="entry name" value="CARRIER"/>
    <property type="match status" value="1"/>
</dbReference>
<dbReference type="InterPro" id="IPR030918">
    <property type="entry name" value="PT_fungal_PKS"/>
</dbReference>
<dbReference type="PANTHER" id="PTHR43775:SF37">
    <property type="entry name" value="SI:DKEY-61P9.11"/>
    <property type="match status" value="1"/>
</dbReference>
<dbReference type="InterPro" id="IPR020841">
    <property type="entry name" value="PKS_Beta-ketoAc_synthase_dom"/>
</dbReference>
<dbReference type="OrthoDB" id="329835at2759"/>
<feature type="domain" description="PKS/mFAS DH" evidence="7">
    <location>
        <begin position="1336"/>
        <end position="1651"/>
    </location>
</feature>
<dbReference type="InterPro" id="IPR014030">
    <property type="entry name" value="Ketoacyl_synth_N"/>
</dbReference>
<organism evidence="8 9">
    <name type="scientific">Botryobasidium botryosum (strain FD-172 SS1)</name>
    <dbReference type="NCBI Taxonomy" id="930990"/>
    <lineage>
        <taxon>Eukaryota</taxon>
        <taxon>Fungi</taxon>
        <taxon>Dikarya</taxon>
        <taxon>Basidiomycota</taxon>
        <taxon>Agaricomycotina</taxon>
        <taxon>Agaricomycetes</taxon>
        <taxon>Cantharellales</taxon>
        <taxon>Botryobasidiaceae</taxon>
        <taxon>Botryobasidium</taxon>
    </lineage>
</organism>
<dbReference type="InParanoid" id="A0A067N3J4"/>
<proteinExistence type="predicted"/>
<dbReference type="Gene3D" id="3.30.70.250">
    <property type="entry name" value="Malonyl-CoA ACP transacylase, ACP-binding"/>
    <property type="match status" value="1"/>
</dbReference>
<dbReference type="InterPro" id="IPR016035">
    <property type="entry name" value="Acyl_Trfase/lysoPLipase"/>
</dbReference>
<feature type="region of interest" description="C-terminal hotdog fold" evidence="4">
    <location>
        <begin position="1497"/>
        <end position="1651"/>
    </location>
</feature>
<keyword evidence="3" id="KW-0808">Transferase</keyword>
<accession>A0A067N3J4</accession>
<name>A0A067N3J4_BOTB1</name>
<dbReference type="SMART" id="SM00825">
    <property type="entry name" value="PKS_KS"/>
    <property type="match status" value="1"/>
</dbReference>
<dbReference type="InterPro" id="IPR009081">
    <property type="entry name" value="PP-bd_ACP"/>
</dbReference>
<feature type="active site" description="Proton acceptor; for dehydratase activity" evidence="4">
    <location>
        <position position="1369"/>
    </location>
</feature>
<evidence type="ECO:0000259" key="7">
    <source>
        <dbReference type="PROSITE" id="PS52019"/>
    </source>
</evidence>
<dbReference type="GO" id="GO:0004312">
    <property type="term" value="F:fatty acid synthase activity"/>
    <property type="evidence" value="ECO:0007669"/>
    <property type="project" value="TreeGrafter"/>
</dbReference>
<feature type="domain" description="Ketosynthase family 3 (KS3)" evidence="6">
    <location>
        <begin position="413"/>
        <end position="836"/>
    </location>
</feature>
<dbReference type="Pfam" id="PF22621">
    <property type="entry name" value="CurL-like_PKS_C"/>
    <property type="match status" value="1"/>
</dbReference>
<dbReference type="NCBIfam" id="TIGR04532">
    <property type="entry name" value="PT_fungal_PKS"/>
    <property type="match status" value="1"/>
</dbReference>
<evidence type="ECO:0000313" key="9">
    <source>
        <dbReference type="Proteomes" id="UP000027195"/>
    </source>
</evidence>
<dbReference type="InterPro" id="IPR016039">
    <property type="entry name" value="Thiolase-like"/>
</dbReference>
<evidence type="ECO:0000256" key="2">
    <source>
        <dbReference type="ARBA" id="ARBA00022553"/>
    </source>
</evidence>
<feature type="region of interest" description="N-terminal hotdog fold" evidence="4">
    <location>
        <begin position="1336"/>
        <end position="1473"/>
    </location>
</feature>
<dbReference type="EMBL" id="KL198021">
    <property type="protein sequence ID" value="KDQ18306.1"/>
    <property type="molecule type" value="Genomic_DNA"/>
</dbReference>
<dbReference type="GO" id="GO:0006633">
    <property type="term" value="P:fatty acid biosynthetic process"/>
    <property type="evidence" value="ECO:0007669"/>
    <property type="project" value="TreeGrafter"/>
</dbReference>
<protein>
    <submittedName>
        <fullName evidence="8">Uncharacterized protein</fullName>
    </submittedName>
</protein>
<dbReference type="SUPFAM" id="SSF55048">
    <property type="entry name" value="Probable ACP-binding domain of malonyl-CoA ACP transacylase"/>
    <property type="match status" value="1"/>
</dbReference>
<dbReference type="InterPro" id="IPR014043">
    <property type="entry name" value="Acyl_transferase_dom"/>
</dbReference>
<dbReference type="InterPro" id="IPR020806">
    <property type="entry name" value="PKS_PP-bd"/>
</dbReference>
<dbReference type="SUPFAM" id="SSF47336">
    <property type="entry name" value="ACP-like"/>
    <property type="match status" value="1"/>
</dbReference>
<evidence type="ECO:0000259" key="6">
    <source>
        <dbReference type="PROSITE" id="PS52004"/>
    </source>
</evidence>
<keyword evidence="1" id="KW-0596">Phosphopantetheine</keyword>
<dbReference type="Pfam" id="PF16073">
    <property type="entry name" value="SAT"/>
    <property type="match status" value="1"/>
</dbReference>
<dbReference type="InterPro" id="IPR016036">
    <property type="entry name" value="Malonyl_transacylase_ACP-bd"/>
</dbReference>
<dbReference type="Gene3D" id="3.40.366.10">
    <property type="entry name" value="Malonyl-Coenzyme A Acyl Carrier Protein, domain 2"/>
    <property type="match status" value="2"/>
</dbReference>
<dbReference type="InterPro" id="IPR014031">
    <property type="entry name" value="Ketoacyl_synth_C"/>
</dbReference>
<evidence type="ECO:0000256" key="1">
    <source>
        <dbReference type="ARBA" id="ARBA00022450"/>
    </source>
</evidence>
<dbReference type="Pfam" id="PF00109">
    <property type="entry name" value="ketoacyl-synt"/>
    <property type="match status" value="1"/>
</dbReference>
<evidence type="ECO:0000259" key="5">
    <source>
        <dbReference type="PROSITE" id="PS50075"/>
    </source>
</evidence>
<dbReference type="GO" id="GO:0044550">
    <property type="term" value="P:secondary metabolite biosynthetic process"/>
    <property type="evidence" value="ECO:0007669"/>
    <property type="project" value="TreeGrafter"/>
</dbReference>
<dbReference type="SMART" id="SM00827">
    <property type="entry name" value="PKS_AT"/>
    <property type="match status" value="1"/>
</dbReference>
<dbReference type="Gene3D" id="3.30.70.3290">
    <property type="match status" value="1"/>
</dbReference>
<dbReference type="GO" id="GO:0031177">
    <property type="term" value="F:phosphopantetheine binding"/>
    <property type="evidence" value="ECO:0007669"/>
    <property type="project" value="InterPro"/>
</dbReference>
<dbReference type="Gene3D" id="3.10.129.110">
    <property type="entry name" value="Polyketide synthase dehydratase"/>
    <property type="match status" value="1"/>
</dbReference>
<evidence type="ECO:0000313" key="8">
    <source>
        <dbReference type="EMBL" id="KDQ18306.1"/>
    </source>
</evidence>
<dbReference type="InterPro" id="IPR042104">
    <property type="entry name" value="PKS_dehydratase_sf"/>
</dbReference>
<sequence length="1818" mass="197290">MAAHRSDEDLLALAPERPALFFVHIADSSYLVSRPRALDLIQSLQRFQAFSPLLTVFLDGAVGAILTEASHVSFQLPPASPNPLQTLDTFFSVKTPLPVRYAAAVALQLAHYIIIGSRIHPRLTDPGSRASGVGGSIISGEGFGLVVAAAIAASSSLVNIVKNGVAMTRLAFCIASKSLQLCSSVSGAGGESFCKHDHARLLVHGCDSLEDISKLLDDYRAIQGDDEDATIPLALVGACSADVHLIEGQASILVRFRAHLKETRAWKAILERDQIPRHTDAHLIQNIIDSHGSFLPKGPLAIPLLSNSGHTLDTIADFDLARFLATALSSTPERMDLVFEAIPGIASRVQDPTCSTDLVECLTFSSSPSSIPRHLERTGLRVTSQDATKLLLEASFFTDLDEKNVGLSRVDSRNEIAIIGYSCRLPGANDPEEFWDLLQKKKDMHTEIPERLFDVDLYHNNQYRITNTMKVRHGNFLEEPGLFDRHLFNFARAEAEQTDPQHRNALLAAYEALEMSGTVITPRSKEAARVGVFIGGAGDDYRENLSCDIQEHFIVGNSRQLVTTNISRFFGFGGPSQTYDTACSGSMVAIEAACNNILSGKCKTAIAGGVSVLTQPQSFIGLDRGYFLTRTGQCKTFDDGGDGYSRADAIGMIVFKSLSDALADGDKVLGVISAIGTNHSGTSHSITHPHAPTQARLFKANCVSSEMSPLQVNVIEMHGTGTQAGDANEISSVLSFARGRDVKDPVIVGSVKANLGHSEAASGSVALIKALLMLRHRKIPAHIGIKEKINTKFPSLDGIHIPREGLDFPFPEGRTVRICCNNFSATGGNSNIMLREAVEMAESEGAQAKDEGTHTICLSAASSKSLNDACARLVKFINDNPTVALSDIAYTASARRPTHLAHRLAVTATSRPDLLNKLTSPEVAFIKHDREKIAFVFSGQGSQYVNMGRELYEAIPQFRANMIKCESTLKSLGFDGFLEAIYPQEDPASQPSPYHYQLAVFSIEYSLAQLWIALGFTPAVVVGHSLGEYAALAVARVLSLLDAIYLVASRVRLIIDLCTAGASGMLACQVPHERMGEVIASDSRFTRCEIACINSPTDTVIAGPTETIHELNAYIKQEKLGKSMVVDVPYAFHSASVQPVVVPFKLVAKKVELNAPQIPVISNVLGRTVNVGEAAFDAAYFPRHLREPVRFSEGLCSFLSDEAAAKLHWVEIGPHSTSSPMVKACLSAIRPPTTPIVAPSMRKGVSALETLQSTLKQLYLAGHNIRWSAIYENRGFEIAYLPFYAFDYETYWIDYIDRNLSYKLAEKPKKSIKSKKAPKKTTKVKKAGTSGRPTPFALLSRCTTEPGQGVAEYYIDLQKEPARSIIEGHLVHGVGLLPASMYSDIALQAGQHVARQTSGSKSVMDGLCMEVASLSMDHPIILDNSEPSQCLFLRAEGSPLDGDMTCTLYSVDSPTGDKARRSQCIVRTHPADSIRDAWLRIGGLVRGRFDEIKARPASRINRGFAYKLFEKVVSYSDLYHGMQQVHLAEDGLEAAIDVQFSAKALTSARSFGEFVVHPVFQDSMGQCTGFLPNIKADDDHVYIANGCGTVKYLPEMWKADANPEGRMSVYCSTEETNGLAISDTYFFNEQGNIIGMMGDVQFRKMKRSVMERLMLKVHAPAVPAGRRVPAAVPSPIIANPAPITTTAPIRPKIQNIPHPTAQTTLSSPSFTHNSSQLTELRSIIVQELGVADEELTPDAPLADLGLDSLMALMILGNYREKCPEPDVPSTLFMEYPTMNAVASFFYDSASSDSSVTLTPLSGTFSLSSAASSMPCTPK</sequence>
<dbReference type="Pfam" id="PF00550">
    <property type="entry name" value="PP-binding"/>
    <property type="match status" value="1"/>
</dbReference>
<dbReference type="Gene3D" id="3.40.47.10">
    <property type="match status" value="1"/>
</dbReference>
<dbReference type="InterPro" id="IPR036736">
    <property type="entry name" value="ACP-like_sf"/>
</dbReference>
<dbReference type="SUPFAM" id="SSF53901">
    <property type="entry name" value="Thiolase-like"/>
    <property type="match status" value="1"/>
</dbReference>
<dbReference type="STRING" id="930990.A0A067N3J4"/>
<dbReference type="Gene3D" id="1.10.1200.10">
    <property type="entry name" value="ACP-like"/>
    <property type="match status" value="1"/>
</dbReference>
<keyword evidence="2" id="KW-0597">Phosphoprotein</keyword>
<dbReference type="CDD" id="cd00833">
    <property type="entry name" value="PKS"/>
    <property type="match status" value="1"/>
</dbReference>
<reference evidence="9" key="1">
    <citation type="journal article" date="2014" name="Proc. Natl. Acad. Sci. U.S.A.">
        <title>Extensive sampling of basidiomycete genomes demonstrates inadequacy of the white-rot/brown-rot paradigm for wood decay fungi.</title>
        <authorList>
            <person name="Riley R."/>
            <person name="Salamov A.A."/>
            <person name="Brown D.W."/>
            <person name="Nagy L.G."/>
            <person name="Floudas D."/>
            <person name="Held B.W."/>
            <person name="Levasseur A."/>
            <person name="Lombard V."/>
            <person name="Morin E."/>
            <person name="Otillar R."/>
            <person name="Lindquist E.A."/>
            <person name="Sun H."/>
            <person name="LaButti K.M."/>
            <person name="Schmutz J."/>
            <person name="Jabbour D."/>
            <person name="Luo H."/>
            <person name="Baker S.E."/>
            <person name="Pisabarro A.G."/>
            <person name="Walton J.D."/>
            <person name="Blanchette R.A."/>
            <person name="Henrissat B."/>
            <person name="Martin F."/>
            <person name="Cullen D."/>
            <person name="Hibbett D.S."/>
            <person name="Grigoriev I.V."/>
        </authorList>
    </citation>
    <scope>NUCLEOTIDE SEQUENCE [LARGE SCALE GENOMIC DNA]</scope>
    <source>
        <strain evidence="9">FD-172 SS1</strain>
    </source>
</reference>
<dbReference type="Pfam" id="PF02801">
    <property type="entry name" value="Ketoacyl-synt_C"/>
    <property type="match status" value="1"/>
</dbReference>
<evidence type="ECO:0000256" key="4">
    <source>
        <dbReference type="PROSITE-ProRule" id="PRU01363"/>
    </source>
</evidence>
<dbReference type="InterPro" id="IPR050091">
    <property type="entry name" value="PKS_NRPS_Biosynth_Enz"/>
</dbReference>
<dbReference type="InterPro" id="IPR049900">
    <property type="entry name" value="PKS_mFAS_DH"/>
</dbReference>
<dbReference type="SMART" id="SM00823">
    <property type="entry name" value="PKS_PP"/>
    <property type="match status" value="1"/>
</dbReference>
<evidence type="ECO:0000256" key="3">
    <source>
        <dbReference type="ARBA" id="ARBA00022679"/>
    </source>
</evidence>
<dbReference type="HOGENOM" id="CLU_000022_6_0_1"/>
<dbReference type="PROSITE" id="PS52004">
    <property type="entry name" value="KS3_2"/>
    <property type="match status" value="1"/>
</dbReference>